<dbReference type="Pfam" id="PF07987">
    <property type="entry name" value="DUF1775"/>
    <property type="match status" value="2"/>
</dbReference>
<protein>
    <submittedName>
        <fullName evidence="4">DUF1775 domain-containing protein</fullName>
    </submittedName>
</protein>
<gene>
    <name evidence="4" type="ORF">SFC79_12835</name>
</gene>
<dbReference type="Gene3D" id="2.60.40.2230">
    <property type="entry name" value="Uncharacterised protein YcnI-like PF07987, DUF1775"/>
    <property type="match status" value="1"/>
</dbReference>
<evidence type="ECO:0000313" key="4">
    <source>
        <dbReference type="EMBL" id="MDZ5662653.1"/>
    </source>
</evidence>
<evidence type="ECO:0000256" key="2">
    <source>
        <dbReference type="SAM" id="SignalP"/>
    </source>
</evidence>
<feature type="chain" id="PRO_5046472599" evidence="2">
    <location>
        <begin position="34"/>
        <end position="208"/>
    </location>
</feature>
<evidence type="ECO:0000259" key="3">
    <source>
        <dbReference type="Pfam" id="PF07987"/>
    </source>
</evidence>
<feature type="domain" description="YncI copper-binding" evidence="3">
    <location>
        <begin position="34"/>
        <end position="91"/>
    </location>
</feature>
<dbReference type="Proteomes" id="UP001291999">
    <property type="component" value="Unassembled WGS sequence"/>
</dbReference>
<evidence type="ECO:0000313" key="5">
    <source>
        <dbReference type="Proteomes" id="UP001291999"/>
    </source>
</evidence>
<keyword evidence="1" id="KW-0472">Membrane</keyword>
<keyword evidence="1" id="KW-0812">Transmembrane</keyword>
<feature type="transmembrane region" description="Helical" evidence="1">
    <location>
        <begin position="181"/>
        <end position="203"/>
    </location>
</feature>
<feature type="domain" description="YncI copper-binding" evidence="3">
    <location>
        <begin position="95"/>
        <end position="160"/>
    </location>
</feature>
<dbReference type="InterPro" id="IPR038507">
    <property type="entry name" value="YcnI-like_sf"/>
</dbReference>
<name>A0ABU5KCE5_9ACTN</name>
<comment type="caution">
    <text evidence="4">The sequence shown here is derived from an EMBL/GenBank/DDBJ whole genome shotgun (WGS) entry which is preliminary data.</text>
</comment>
<accession>A0ABU5KCE5</accession>
<feature type="signal peptide" evidence="2">
    <location>
        <begin position="1"/>
        <end position="33"/>
    </location>
</feature>
<reference evidence="4 5" key="1">
    <citation type="submission" date="2023-11" db="EMBL/GenBank/DDBJ databases">
        <title>Novel species in genus Nocardioides.</title>
        <authorList>
            <person name="Zhou H."/>
        </authorList>
    </citation>
    <scope>NUCLEOTIDE SEQUENCE [LARGE SCALE GENOMIC DNA]</scope>
    <source>
        <strain evidence="4 5">S-58</strain>
    </source>
</reference>
<organism evidence="4 5">
    <name type="scientific">Nocardioides renjunii</name>
    <dbReference type="NCBI Taxonomy" id="3095075"/>
    <lineage>
        <taxon>Bacteria</taxon>
        <taxon>Bacillati</taxon>
        <taxon>Actinomycetota</taxon>
        <taxon>Actinomycetes</taxon>
        <taxon>Propionibacteriales</taxon>
        <taxon>Nocardioidaceae</taxon>
        <taxon>Nocardioides</taxon>
    </lineage>
</organism>
<keyword evidence="2" id="KW-0732">Signal</keyword>
<proteinExistence type="predicted"/>
<dbReference type="EMBL" id="JAXQPW010000004">
    <property type="protein sequence ID" value="MDZ5662653.1"/>
    <property type="molecule type" value="Genomic_DNA"/>
</dbReference>
<dbReference type="RefSeq" id="WP_322424652.1">
    <property type="nucleotide sequence ID" value="NZ_JAXQPW010000004.1"/>
</dbReference>
<sequence>MNRIRALAAGARSGAAAAVAVLGLALTASPAAAHVTVTASTTAAGATAEVRMQVPHGCEGSATTEIAVRMPDEVAELVLTDTERWSAEQVEGGATFRTDDPLPDALRDEVAFSVRLPDVAGTELVFPVVQRCEQGEAAWTEVAEDAASRDELDMPAPVIVVTAGEESAGAPADDREQGGRVMAWSAGGVLALGCLASGTVLLLRRRRA</sequence>
<dbReference type="InterPro" id="IPR012533">
    <property type="entry name" value="YcnI-copper_dom"/>
</dbReference>
<keyword evidence="5" id="KW-1185">Reference proteome</keyword>
<evidence type="ECO:0000256" key="1">
    <source>
        <dbReference type="SAM" id="Phobius"/>
    </source>
</evidence>
<keyword evidence="1" id="KW-1133">Transmembrane helix</keyword>